<evidence type="ECO:0000313" key="1">
    <source>
        <dbReference type="EMBL" id="PIA49916.1"/>
    </source>
</evidence>
<dbReference type="EMBL" id="KZ305030">
    <property type="protein sequence ID" value="PIA49916.1"/>
    <property type="molecule type" value="Genomic_DNA"/>
</dbReference>
<gene>
    <name evidence="1" type="ORF">AQUCO_01300566v1</name>
</gene>
<keyword evidence="2" id="KW-1185">Reference proteome</keyword>
<evidence type="ECO:0000313" key="2">
    <source>
        <dbReference type="Proteomes" id="UP000230069"/>
    </source>
</evidence>
<proteinExistence type="predicted"/>
<protein>
    <submittedName>
        <fullName evidence="1">Uncharacterized protein</fullName>
    </submittedName>
</protein>
<reference evidence="1 2" key="1">
    <citation type="submission" date="2017-09" db="EMBL/GenBank/DDBJ databases">
        <title>WGS assembly of Aquilegia coerulea Goldsmith.</title>
        <authorList>
            <person name="Hodges S."/>
            <person name="Kramer E."/>
            <person name="Nordborg M."/>
            <person name="Tomkins J."/>
            <person name="Borevitz J."/>
            <person name="Derieg N."/>
            <person name="Yan J."/>
            <person name="Mihaltcheva S."/>
            <person name="Hayes R.D."/>
            <person name="Rokhsar D."/>
        </authorList>
    </citation>
    <scope>NUCLEOTIDE SEQUENCE [LARGE SCALE GENOMIC DNA]</scope>
    <source>
        <strain evidence="2">cv. Goldsmith</strain>
    </source>
</reference>
<dbReference type="Proteomes" id="UP000230069">
    <property type="component" value="Unassembled WGS sequence"/>
</dbReference>
<sequence>MRRAHVGITGRNLYHCVVTNFYYLSIFDRMIHCLQPFSHIILSVCVNESICCSVVHREITLTVLDCLKTLFL</sequence>
<accession>A0A2G5E2F3</accession>
<dbReference type="InParanoid" id="A0A2G5E2F3"/>
<name>A0A2G5E2F3_AQUCA</name>
<dbReference type="AlphaFoldDB" id="A0A2G5E2F3"/>
<organism evidence="1 2">
    <name type="scientific">Aquilegia coerulea</name>
    <name type="common">Rocky mountain columbine</name>
    <dbReference type="NCBI Taxonomy" id="218851"/>
    <lineage>
        <taxon>Eukaryota</taxon>
        <taxon>Viridiplantae</taxon>
        <taxon>Streptophyta</taxon>
        <taxon>Embryophyta</taxon>
        <taxon>Tracheophyta</taxon>
        <taxon>Spermatophyta</taxon>
        <taxon>Magnoliopsida</taxon>
        <taxon>Ranunculales</taxon>
        <taxon>Ranunculaceae</taxon>
        <taxon>Thalictroideae</taxon>
        <taxon>Aquilegia</taxon>
    </lineage>
</organism>